<dbReference type="Gene3D" id="1.20.1740.10">
    <property type="entry name" value="Amino acid/polyamine transporter I"/>
    <property type="match status" value="1"/>
</dbReference>
<accession>A0A501PMK4</accession>
<feature type="transmembrane region" description="Helical" evidence="6">
    <location>
        <begin position="21"/>
        <end position="38"/>
    </location>
</feature>
<evidence type="ECO:0000313" key="7">
    <source>
        <dbReference type="EMBL" id="TPD61720.1"/>
    </source>
</evidence>
<keyword evidence="5 6" id="KW-0472">Membrane</keyword>
<feature type="transmembrane region" description="Helical" evidence="6">
    <location>
        <begin position="234"/>
        <end position="256"/>
    </location>
</feature>
<evidence type="ECO:0000256" key="6">
    <source>
        <dbReference type="SAM" id="Phobius"/>
    </source>
</evidence>
<feature type="transmembrane region" description="Helical" evidence="6">
    <location>
        <begin position="333"/>
        <end position="353"/>
    </location>
</feature>
<dbReference type="InterPro" id="IPR050367">
    <property type="entry name" value="APC_superfamily"/>
</dbReference>
<sequence>MRQTNYGGNGRLRRSINLPFLVFYGLGTIVGGGIYAMTGKVAGIAGLYAPVAFLISASIALITAFSYAEMAGRYPLSAGEVRYVDAGFSRRRFSMLIGWMIIFTGIVSSATLANATAGFIVDFIELPVLPLRAGIILLLGLIACWGIRESVSLVAIITLIEVGGLLLVVVLSRQELATIGTRWRELLPPVGAGDLAIWSSIFSAAFLAFYTFIGFEDMVNVAEEVKDVRRTLPAAILICIFLSMTLYVLVALAAVLTVPPQELAQSNTPLATIASWSDHMLPPWLLGAISILATINGILVQIIMSSRVLHGMANGNEAPAVFRRVNSFTRTPLEASLFVIGLVLFFSLVLDLATLAKTTSAVILFVFAAVNASLLKLKWTGKAAPDGVFTTWWGVPLLGFISCSGMLLFKLVEFLPL</sequence>
<protein>
    <submittedName>
        <fullName evidence="7">Amino acid permease</fullName>
    </submittedName>
</protein>
<evidence type="ECO:0000313" key="8">
    <source>
        <dbReference type="Proteomes" id="UP000319148"/>
    </source>
</evidence>
<comment type="subcellular location">
    <subcellularLocation>
        <location evidence="1">Cell membrane</location>
        <topology evidence="1">Multi-pass membrane protein</topology>
    </subcellularLocation>
</comment>
<evidence type="ECO:0000256" key="5">
    <source>
        <dbReference type="ARBA" id="ARBA00023136"/>
    </source>
</evidence>
<dbReference type="PANTHER" id="PTHR42770">
    <property type="entry name" value="AMINO ACID TRANSPORTER-RELATED"/>
    <property type="match status" value="1"/>
</dbReference>
<dbReference type="GO" id="GO:0005886">
    <property type="term" value="C:plasma membrane"/>
    <property type="evidence" value="ECO:0007669"/>
    <property type="project" value="UniProtKB-SubCell"/>
</dbReference>
<keyword evidence="2" id="KW-1003">Cell membrane</keyword>
<dbReference type="GO" id="GO:0022857">
    <property type="term" value="F:transmembrane transporter activity"/>
    <property type="evidence" value="ECO:0007669"/>
    <property type="project" value="InterPro"/>
</dbReference>
<dbReference type="PIRSF" id="PIRSF006060">
    <property type="entry name" value="AA_transporter"/>
    <property type="match status" value="1"/>
</dbReference>
<dbReference type="OrthoDB" id="7065842at2"/>
<feature type="transmembrane region" description="Helical" evidence="6">
    <location>
        <begin position="389"/>
        <end position="409"/>
    </location>
</feature>
<dbReference type="EMBL" id="VFIY01000005">
    <property type="protein sequence ID" value="TPD61720.1"/>
    <property type="molecule type" value="Genomic_DNA"/>
</dbReference>
<keyword evidence="8" id="KW-1185">Reference proteome</keyword>
<gene>
    <name evidence="7" type="ORF">FIV46_05795</name>
</gene>
<dbReference type="PANTHER" id="PTHR42770:SF11">
    <property type="entry name" value="INNER MEMBRANE TRANSPORT PROTEIN YBAT"/>
    <property type="match status" value="1"/>
</dbReference>
<name>A0A501PMK4_9PROT</name>
<feature type="transmembrane region" description="Helical" evidence="6">
    <location>
        <begin position="359"/>
        <end position="377"/>
    </location>
</feature>
<comment type="caution">
    <text evidence="7">The sequence shown here is derived from an EMBL/GenBank/DDBJ whole genome shotgun (WGS) entry which is preliminary data.</text>
</comment>
<proteinExistence type="predicted"/>
<feature type="transmembrane region" description="Helical" evidence="6">
    <location>
        <begin position="44"/>
        <end position="68"/>
    </location>
</feature>
<feature type="transmembrane region" description="Helical" evidence="6">
    <location>
        <begin position="192"/>
        <end position="213"/>
    </location>
</feature>
<evidence type="ECO:0000256" key="4">
    <source>
        <dbReference type="ARBA" id="ARBA00022989"/>
    </source>
</evidence>
<feature type="transmembrane region" description="Helical" evidence="6">
    <location>
        <begin position="284"/>
        <end position="304"/>
    </location>
</feature>
<evidence type="ECO:0000256" key="1">
    <source>
        <dbReference type="ARBA" id="ARBA00004651"/>
    </source>
</evidence>
<dbReference type="AlphaFoldDB" id="A0A501PMK4"/>
<reference evidence="8" key="1">
    <citation type="submission" date="2019-06" db="EMBL/GenBank/DDBJ databases">
        <title>The complete genome of Emcibacter congregatus ZYLT.</title>
        <authorList>
            <person name="Zhao Z."/>
        </authorList>
    </citation>
    <scope>NUCLEOTIDE SEQUENCE [LARGE SCALE GENOMIC DNA]</scope>
    <source>
        <strain evidence="8">MCCC 1A06723</strain>
    </source>
</reference>
<keyword evidence="4 6" id="KW-1133">Transmembrane helix</keyword>
<dbReference type="Proteomes" id="UP000319148">
    <property type="component" value="Unassembled WGS sequence"/>
</dbReference>
<feature type="transmembrane region" description="Helical" evidence="6">
    <location>
        <begin position="96"/>
        <end position="121"/>
    </location>
</feature>
<dbReference type="Pfam" id="PF13520">
    <property type="entry name" value="AA_permease_2"/>
    <property type="match status" value="1"/>
</dbReference>
<organism evidence="7 8">
    <name type="scientific">Emcibacter nanhaiensis</name>
    <dbReference type="NCBI Taxonomy" id="1505037"/>
    <lineage>
        <taxon>Bacteria</taxon>
        <taxon>Pseudomonadati</taxon>
        <taxon>Pseudomonadota</taxon>
        <taxon>Alphaproteobacteria</taxon>
        <taxon>Emcibacterales</taxon>
        <taxon>Emcibacteraceae</taxon>
        <taxon>Emcibacter</taxon>
    </lineage>
</organism>
<feature type="transmembrane region" description="Helical" evidence="6">
    <location>
        <begin position="153"/>
        <end position="172"/>
    </location>
</feature>
<keyword evidence="3 6" id="KW-0812">Transmembrane</keyword>
<evidence type="ECO:0000256" key="2">
    <source>
        <dbReference type="ARBA" id="ARBA00022475"/>
    </source>
</evidence>
<dbReference type="RefSeq" id="WP_139939344.1">
    <property type="nucleotide sequence ID" value="NZ_JBHSYP010000003.1"/>
</dbReference>
<evidence type="ECO:0000256" key="3">
    <source>
        <dbReference type="ARBA" id="ARBA00022692"/>
    </source>
</evidence>
<feature type="transmembrane region" description="Helical" evidence="6">
    <location>
        <begin position="127"/>
        <end position="146"/>
    </location>
</feature>
<dbReference type="InterPro" id="IPR002293">
    <property type="entry name" value="AA/rel_permease1"/>
</dbReference>